<dbReference type="Gene3D" id="2.40.50.140">
    <property type="entry name" value="Nucleic acid-binding proteins"/>
    <property type="match status" value="1"/>
</dbReference>
<feature type="region of interest" description="Disordered" evidence="4">
    <location>
        <begin position="109"/>
        <end position="139"/>
    </location>
</feature>
<dbReference type="GO" id="GO:0003697">
    <property type="term" value="F:single-stranded DNA binding"/>
    <property type="evidence" value="ECO:0007669"/>
    <property type="project" value="UniProtKB-UniRule"/>
</dbReference>
<accession>A0A1Y2T5G8</accession>
<dbReference type="InterPro" id="IPR012340">
    <property type="entry name" value="NA-bd_OB-fold"/>
</dbReference>
<comment type="caution">
    <text evidence="2">Lacks conserved residue(s) required for the propagation of feature annotation.</text>
</comment>
<dbReference type="SUPFAM" id="SSF50249">
    <property type="entry name" value="Nucleic acid-binding proteins"/>
    <property type="match status" value="1"/>
</dbReference>
<dbReference type="InterPro" id="IPR000424">
    <property type="entry name" value="Primosome_PriB/ssb"/>
</dbReference>
<name>A0A1Y2T5G8_SYMTR</name>
<proteinExistence type="inferred from homology"/>
<organism evidence="5 6">
    <name type="scientific">Symbiobacterium thermophilum</name>
    <dbReference type="NCBI Taxonomy" id="2734"/>
    <lineage>
        <taxon>Bacteria</taxon>
        <taxon>Bacillati</taxon>
        <taxon>Bacillota</taxon>
        <taxon>Clostridia</taxon>
        <taxon>Eubacteriales</taxon>
        <taxon>Symbiobacteriaceae</taxon>
        <taxon>Symbiobacterium</taxon>
    </lineage>
</organism>
<dbReference type="AlphaFoldDB" id="A0A1Y2T5G8"/>
<evidence type="ECO:0000256" key="3">
    <source>
        <dbReference type="RuleBase" id="RU000524"/>
    </source>
</evidence>
<dbReference type="EMBL" id="LWLV01000273">
    <property type="protein sequence ID" value="OTA41700.1"/>
    <property type="molecule type" value="Genomic_DNA"/>
</dbReference>
<evidence type="ECO:0000256" key="2">
    <source>
        <dbReference type="HAMAP-Rule" id="MF_00984"/>
    </source>
</evidence>
<dbReference type="GO" id="GO:0006260">
    <property type="term" value="P:DNA replication"/>
    <property type="evidence" value="ECO:0007669"/>
    <property type="project" value="InterPro"/>
</dbReference>
<dbReference type="NCBIfam" id="TIGR00621">
    <property type="entry name" value="ssb"/>
    <property type="match status" value="1"/>
</dbReference>
<dbReference type="HAMAP" id="MF_00984">
    <property type="entry name" value="SSB"/>
    <property type="match status" value="1"/>
</dbReference>
<sequence>MLNSVILIGRLTKDPELRYTPSGKAVATIRLAVDRGTVNQQGERETDFIDVVVWERQAETVANYLQKGRLVAVQGRLQIRQYTTQDGQRREKAEVVANTVRFLDSARDHAGAGVAAPEVSREDGMGSEVLLDDDEDVPF</sequence>
<dbReference type="PROSITE" id="PS50935">
    <property type="entry name" value="SSB"/>
    <property type="match status" value="1"/>
</dbReference>
<dbReference type="PANTHER" id="PTHR10302:SF27">
    <property type="entry name" value="SINGLE-STRANDED DNA-BINDING PROTEIN"/>
    <property type="match status" value="1"/>
</dbReference>
<keyword evidence="1 2" id="KW-0238">DNA-binding</keyword>
<comment type="caution">
    <text evidence="5">The sequence shown here is derived from an EMBL/GenBank/DDBJ whole genome shotgun (WGS) entry which is preliminary data.</text>
</comment>
<protein>
    <recommendedName>
        <fullName evidence="2 3">Single-stranded DNA-binding protein</fullName>
        <shortName evidence="2">SSB</shortName>
    </recommendedName>
</protein>
<evidence type="ECO:0000313" key="5">
    <source>
        <dbReference type="EMBL" id="OTA41700.1"/>
    </source>
</evidence>
<dbReference type="GO" id="GO:0009295">
    <property type="term" value="C:nucleoid"/>
    <property type="evidence" value="ECO:0007669"/>
    <property type="project" value="TreeGrafter"/>
</dbReference>
<gene>
    <name evidence="5" type="ORF">A6D92_04460</name>
</gene>
<evidence type="ECO:0000256" key="4">
    <source>
        <dbReference type="SAM" id="MobiDB-lite"/>
    </source>
</evidence>
<dbReference type="InterPro" id="IPR011344">
    <property type="entry name" value="ssDNA-bd"/>
</dbReference>
<evidence type="ECO:0000256" key="1">
    <source>
        <dbReference type="ARBA" id="ARBA00023125"/>
    </source>
</evidence>
<dbReference type="Pfam" id="PF00436">
    <property type="entry name" value="SSB"/>
    <property type="match status" value="1"/>
</dbReference>
<dbReference type="CDD" id="cd04496">
    <property type="entry name" value="SSB_OBF"/>
    <property type="match status" value="1"/>
</dbReference>
<feature type="compositionally biased region" description="Acidic residues" evidence="4">
    <location>
        <begin position="130"/>
        <end position="139"/>
    </location>
</feature>
<comment type="subunit">
    <text evidence="2">Homotetramer.</text>
</comment>
<dbReference type="Proteomes" id="UP000194267">
    <property type="component" value="Unassembled WGS sequence"/>
</dbReference>
<reference evidence="6" key="1">
    <citation type="submission" date="2016-04" db="EMBL/GenBank/DDBJ databases">
        <authorList>
            <person name="Antunes L.P."/>
            <person name="Martins L.F."/>
            <person name="Pereira R.V."/>
            <person name="Thomas A.M."/>
            <person name="Barbosa D."/>
            <person name="Nascimento L."/>
            <person name="Silva G.M."/>
            <person name="Condomitti G.W."/>
            <person name="Digiampietri L.A."/>
            <person name="Lombardi K.C."/>
            <person name="Ramos P.L."/>
            <person name="Quaggio R.B."/>
            <person name="Oliveira J.C."/>
            <person name="Pascon R.C."/>
            <person name="Cruz J.B."/>
            <person name="Silva A.M."/>
            <person name="Setubal J.C."/>
        </authorList>
    </citation>
    <scope>NUCLEOTIDE SEQUENCE [LARGE SCALE GENOMIC DNA]</scope>
</reference>
<dbReference type="PANTHER" id="PTHR10302">
    <property type="entry name" value="SINGLE-STRANDED DNA-BINDING PROTEIN"/>
    <property type="match status" value="1"/>
</dbReference>
<evidence type="ECO:0000313" key="6">
    <source>
        <dbReference type="Proteomes" id="UP000194267"/>
    </source>
</evidence>